<sequence>MCIVKKSLRNYGRTSLSKQGTLVDPYETDLISEVLLTIETNIDDLSPQVIAYTTEKLLIAGARDVWTTPINMKKGRSGHLLSVLCTYDTRDPLIRIILKETTSLGVRVYQCERISCPRAFQEVPTPWGVVNVKFGRVGDEITNVHAEYEDCARLAREHNIALQTIFDEAHRVFWNEMAKVS</sequence>
<proteinExistence type="predicted"/>
<dbReference type="Proteomes" id="UP001190700">
    <property type="component" value="Unassembled WGS sequence"/>
</dbReference>
<keyword evidence="1" id="KW-0533">Nickel</keyword>
<comment type="caution">
    <text evidence="2">The sequence shown here is derived from an EMBL/GenBank/DDBJ whole genome shotgun (WGS) entry which is preliminary data.</text>
</comment>
<dbReference type="AlphaFoldDB" id="A0AAE0EPD5"/>
<accession>A0AAE0EPD5</accession>
<protein>
    <recommendedName>
        <fullName evidence="4">DUF111 family protein</fullName>
    </recommendedName>
</protein>
<evidence type="ECO:0000313" key="3">
    <source>
        <dbReference type="Proteomes" id="UP001190700"/>
    </source>
</evidence>
<dbReference type="EMBL" id="LGRX02035167">
    <property type="protein sequence ID" value="KAK3236048.1"/>
    <property type="molecule type" value="Genomic_DNA"/>
</dbReference>
<dbReference type="Gene3D" id="3.30.70.1380">
    <property type="entry name" value="Transcriptional regulatory protein pf0864 domain like"/>
    <property type="match status" value="1"/>
</dbReference>
<gene>
    <name evidence="2" type="ORF">CYMTET_53784</name>
</gene>
<dbReference type="InterPro" id="IPR002822">
    <property type="entry name" value="Ni_insertion"/>
</dbReference>
<evidence type="ECO:0000256" key="1">
    <source>
        <dbReference type="ARBA" id="ARBA00022596"/>
    </source>
</evidence>
<dbReference type="Gene3D" id="3.10.20.300">
    <property type="entry name" value="mk0293 like domain"/>
    <property type="match status" value="1"/>
</dbReference>
<keyword evidence="3" id="KW-1185">Reference proteome</keyword>
<reference evidence="2 3" key="1">
    <citation type="journal article" date="2015" name="Genome Biol. Evol.">
        <title>Comparative Genomics of a Bacterivorous Green Alga Reveals Evolutionary Causalities and Consequences of Phago-Mixotrophic Mode of Nutrition.</title>
        <authorList>
            <person name="Burns J.A."/>
            <person name="Paasch A."/>
            <person name="Narechania A."/>
            <person name="Kim E."/>
        </authorList>
    </citation>
    <scope>NUCLEOTIDE SEQUENCE [LARGE SCALE GENOMIC DNA]</scope>
    <source>
        <strain evidence="2 3">PLY_AMNH</strain>
    </source>
</reference>
<evidence type="ECO:0000313" key="2">
    <source>
        <dbReference type="EMBL" id="KAK3236048.1"/>
    </source>
</evidence>
<dbReference type="Pfam" id="PF01969">
    <property type="entry name" value="Ni_insertion"/>
    <property type="match status" value="1"/>
</dbReference>
<organism evidence="2 3">
    <name type="scientific">Cymbomonas tetramitiformis</name>
    <dbReference type="NCBI Taxonomy" id="36881"/>
    <lineage>
        <taxon>Eukaryota</taxon>
        <taxon>Viridiplantae</taxon>
        <taxon>Chlorophyta</taxon>
        <taxon>Pyramimonadophyceae</taxon>
        <taxon>Pyramimonadales</taxon>
        <taxon>Pyramimonadaceae</taxon>
        <taxon>Cymbomonas</taxon>
    </lineage>
</organism>
<evidence type="ECO:0008006" key="4">
    <source>
        <dbReference type="Google" id="ProtNLM"/>
    </source>
</evidence>
<dbReference type="PANTHER" id="PTHR36566">
    <property type="entry name" value="NICKEL INSERTION PROTEIN-RELATED"/>
    <property type="match status" value="1"/>
</dbReference>
<dbReference type="PANTHER" id="PTHR36566:SF1">
    <property type="entry name" value="PYRIDINIUM-3,5-BISTHIOCARBOXYLIC ACID MONONUCLEOTIDE NICKEL INSERTION PROTEIN"/>
    <property type="match status" value="1"/>
</dbReference>
<name>A0AAE0EPD5_9CHLO</name>